<name>A0A919ASF0_9PROT</name>
<dbReference type="Proteomes" id="UP000630923">
    <property type="component" value="Unassembled WGS sequence"/>
</dbReference>
<evidence type="ECO:0000313" key="1">
    <source>
        <dbReference type="EMBL" id="GHF24167.1"/>
    </source>
</evidence>
<dbReference type="AlphaFoldDB" id="A0A919ASF0"/>
<evidence type="ECO:0000313" key="2">
    <source>
        <dbReference type="Proteomes" id="UP000630923"/>
    </source>
</evidence>
<reference evidence="1" key="2">
    <citation type="submission" date="2020-09" db="EMBL/GenBank/DDBJ databases">
        <authorList>
            <person name="Sun Q."/>
            <person name="Kim S."/>
        </authorList>
    </citation>
    <scope>NUCLEOTIDE SEQUENCE</scope>
    <source>
        <strain evidence="1">KCTC 42590</strain>
    </source>
</reference>
<comment type="caution">
    <text evidence="1">The sequence shown here is derived from an EMBL/GenBank/DDBJ whole genome shotgun (WGS) entry which is preliminary data.</text>
</comment>
<sequence>MTLLSRAVLSYAGETDGQANEEAVSNAAVPSIAFWYEEYPPYSYSQDGQATGKNVVIANMVASAAGVRI</sequence>
<proteinExistence type="predicted"/>
<dbReference type="RefSeq" id="WP_191252231.1">
    <property type="nucleotide sequence ID" value="NZ_BNCI01000002.1"/>
</dbReference>
<organism evidence="1 2">
    <name type="scientific">Kordiimonas sediminis</name>
    <dbReference type="NCBI Taxonomy" id="1735581"/>
    <lineage>
        <taxon>Bacteria</taxon>
        <taxon>Pseudomonadati</taxon>
        <taxon>Pseudomonadota</taxon>
        <taxon>Alphaproteobacteria</taxon>
        <taxon>Kordiimonadales</taxon>
        <taxon>Kordiimonadaceae</taxon>
        <taxon>Kordiimonas</taxon>
    </lineage>
</organism>
<reference evidence="1" key="1">
    <citation type="journal article" date="2014" name="Int. J. Syst. Evol. Microbiol.">
        <title>Complete genome sequence of Corynebacterium casei LMG S-19264T (=DSM 44701T), isolated from a smear-ripened cheese.</title>
        <authorList>
            <consortium name="US DOE Joint Genome Institute (JGI-PGF)"/>
            <person name="Walter F."/>
            <person name="Albersmeier A."/>
            <person name="Kalinowski J."/>
            <person name="Ruckert C."/>
        </authorList>
    </citation>
    <scope>NUCLEOTIDE SEQUENCE</scope>
    <source>
        <strain evidence="1">KCTC 42590</strain>
    </source>
</reference>
<protein>
    <submittedName>
        <fullName evidence="1">Uncharacterized protein</fullName>
    </submittedName>
</protein>
<keyword evidence="2" id="KW-1185">Reference proteome</keyword>
<dbReference type="EMBL" id="BNCI01000002">
    <property type="protein sequence ID" value="GHF24167.1"/>
    <property type="molecule type" value="Genomic_DNA"/>
</dbReference>
<gene>
    <name evidence="1" type="ORF">GCM10017044_18480</name>
</gene>
<accession>A0A919ASF0</accession>